<keyword evidence="1" id="KW-0812">Transmembrane</keyword>
<dbReference type="EMBL" id="JAQIFT010000016">
    <property type="protein sequence ID" value="MDA3730606.1"/>
    <property type="molecule type" value="Genomic_DNA"/>
</dbReference>
<comment type="caution">
    <text evidence="2">The sequence shown here is derived from an EMBL/GenBank/DDBJ whole genome shotgun (WGS) entry which is preliminary data.</text>
</comment>
<dbReference type="AlphaFoldDB" id="A0AA42IZX4"/>
<evidence type="ECO:0000313" key="2">
    <source>
        <dbReference type="EMBL" id="MDA3730606.1"/>
    </source>
</evidence>
<keyword evidence="1" id="KW-0472">Membrane</keyword>
<organism evidence="2 3">
    <name type="scientific">Holtiella tumoricola</name>
    <dbReference type="NCBI Taxonomy" id="3018743"/>
    <lineage>
        <taxon>Bacteria</taxon>
        <taxon>Bacillati</taxon>
        <taxon>Bacillota</taxon>
        <taxon>Clostridia</taxon>
        <taxon>Lachnospirales</taxon>
        <taxon>Cellulosilyticaceae</taxon>
        <taxon>Holtiella</taxon>
    </lineage>
</organism>
<dbReference type="Gene3D" id="1.10.1760.20">
    <property type="match status" value="1"/>
</dbReference>
<feature type="transmembrane region" description="Helical" evidence="1">
    <location>
        <begin position="166"/>
        <end position="199"/>
    </location>
</feature>
<keyword evidence="1" id="KW-1133">Transmembrane helix</keyword>
<dbReference type="Proteomes" id="UP001169242">
    <property type="component" value="Unassembled WGS sequence"/>
</dbReference>
<protein>
    <submittedName>
        <fullName evidence="2">ECF transporter S component</fullName>
    </submittedName>
</protein>
<sequence>MKSLKNTKFLTLLGVLLAIEILLAFTPLGFVPLGFTKATTVHIPVIIGAIFLGPVGGAILGLAFGIMSVIINTMTPALTSFVFSPFITIAGSEGNIWSLVIALVPRTLIGITAFYSYKWVSKMNKGNVLAYIVAGVVGSLTNTILVMGGIYLFFGQQYAAAKEVAFEALFGVIMGIVGMNGIPEAIVAAIIVATVCKVLKSIFREKLY</sequence>
<feature type="transmembrane region" description="Helical" evidence="1">
    <location>
        <begin position="12"/>
        <end position="35"/>
    </location>
</feature>
<name>A0AA42IZX4_9FIRM</name>
<feature type="transmembrane region" description="Helical" evidence="1">
    <location>
        <begin position="69"/>
        <end position="90"/>
    </location>
</feature>
<feature type="transmembrane region" description="Helical" evidence="1">
    <location>
        <begin position="96"/>
        <end position="117"/>
    </location>
</feature>
<evidence type="ECO:0000256" key="1">
    <source>
        <dbReference type="SAM" id="Phobius"/>
    </source>
</evidence>
<proteinExistence type="predicted"/>
<dbReference type="RefSeq" id="WP_053984164.1">
    <property type="nucleotide sequence ID" value="NZ_JAQIFT010000016.1"/>
</dbReference>
<dbReference type="InterPro" id="IPR024529">
    <property type="entry name" value="ECF_trnsprt_substrate-spec"/>
</dbReference>
<feature type="transmembrane region" description="Helical" evidence="1">
    <location>
        <begin position="41"/>
        <end position="62"/>
    </location>
</feature>
<dbReference type="Pfam" id="PF12822">
    <property type="entry name" value="ECF_trnsprt"/>
    <property type="match status" value="1"/>
</dbReference>
<keyword evidence="3" id="KW-1185">Reference proteome</keyword>
<reference evidence="2" key="1">
    <citation type="journal article" date="2023" name="Int. J. Syst. Evol. Microbiol.">
        <title>&lt;i&gt;Holtiella tumoricola&lt;/i&gt; gen. nov. sp. nov., isolated from a human clinical sample.</title>
        <authorList>
            <person name="Allen-Vercoe E."/>
            <person name="Daigneault M.C."/>
            <person name="Vancuren S.J."/>
            <person name="Cochrane K."/>
            <person name="O'Neal L.L."/>
            <person name="Sankaranarayanan K."/>
            <person name="Lawson P.A."/>
        </authorList>
    </citation>
    <scope>NUCLEOTIDE SEQUENCE</scope>
    <source>
        <strain evidence="2">CC70A</strain>
    </source>
</reference>
<evidence type="ECO:0000313" key="3">
    <source>
        <dbReference type="Proteomes" id="UP001169242"/>
    </source>
</evidence>
<dbReference type="GO" id="GO:0022857">
    <property type="term" value="F:transmembrane transporter activity"/>
    <property type="evidence" value="ECO:0007669"/>
    <property type="project" value="InterPro"/>
</dbReference>
<accession>A0AA42IZX4</accession>
<feature type="transmembrane region" description="Helical" evidence="1">
    <location>
        <begin position="129"/>
        <end position="154"/>
    </location>
</feature>
<gene>
    <name evidence="2" type="ORF">PBV87_03725</name>
</gene>